<dbReference type="EMBL" id="JALGBH010000002">
    <property type="protein sequence ID" value="MCJ0743498.1"/>
    <property type="molecule type" value="Genomic_DNA"/>
</dbReference>
<dbReference type="InterPro" id="IPR051683">
    <property type="entry name" value="Enoyl-CoA_Hydratase/Isomerase"/>
</dbReference>
<dbReference type="Proteomes" id="UP001165460">
    <property type="component" value="Unassembled WGS sequence"/>
</dbReference>
<dbReference type="Gene3D" id="1.10.12.10">
    <property type="entry name" value="Lyase 2-enoyl-coa Hydratase, Chain A, domain 2"/>
    <property type="match status" value="1"/>
</dbReference>
<name>A0ABS9ZYX0_9SPHI</name>
<dbReference type="PANTHER" id="PTHR42964:SF1">
    <property type="entry name" value="POLYKETIDE BIOSYNTHESIS ENOYL-COA HYDRATASE PKSH-RELATED"/>
    <property type="match status" value="1"/>
</dbReference>
<reference evidence="3" key="1">
    <citation type="submission" date="2022-03" db="EMBL/GenBank/DDBJ databases">
        <authorList>
            <person name="Woo C.Y."/>
        </authorList>
    </citation>
    <scope>NUCLEOTIDE SEQUENCE</scope>
    <source>
        <strain evidence="3">CYS-01</strain>
    </source>
</reference>
<gene>
    <name evidence="3" type="ORF">MMF97_12310</name>
</gene>
<dbReference type="Pfam" id="PF00378">
    <property type="entry name" value="ECH_1"/>
    <property type="match status" value="1"/>
</dbReference>
<evidence type="ECO:0000313" key="4">
    <source>
        <dbReference type="Proteomes" id="UP001165460"/>
    </source>
</evidence>
<organism evidence="3 4">
    <name type="scientific">Pedobacter montanisoli</name>
    <dbReference type="NCBI Taxonomy" id="2923277"/>
    <lineage>
        <taxon>Bacteria</taxon>
        <taxon>Pseudomonadati</taxon>
        <taxon>Bacteroidota</taxon>
        <taxon>Sphingobacteriia</taxon>
        <taxon>Sphingobacteriales</taxon>
        <taxon>Sphingobacteriaceae</taxon>
        <taxon>Pedobacter</taxon>
    </lineage>
</organism>
<dbReference type="InterPro" id="IPR001753">
    <property type="entry name" value="Enoyl-CoA_hydra/iso"/>
</dbReference>
<dbReference type="PROSITE" id="PS00166">
    <property type="entry name" value="ENOYL_COA_HYDRATASE"/>
    <property type="match status" value="1"/>
</dbReference>
<evidence type="ECO:0000256" key="1">
    <source>
        <dbReference type="ARBA" id="ARBA00005254"/>
    </source>
</evidence>
<comment type="similarity">
    <text evidence="1 2">Belongs to the enoyl-CoA hydratase/isomerase family.</text>
</comment>
<comment type="caution">
    <text evidence="3">The sequence shown here is derived from an EMBL/GenBank/DDBJ whole genome shotgun (WGS) entry which is preliminary data.</text>
</comment>
<dbReference type="InterPro" id="IPR029045">
    <property type="entry name" value="ClpP/crotonase-like_dom_sf"/>
</dbReference>
<dbReference type="InterPro" id="IPR014748">
    <property type="entry name" value="Enoyl-CoA_hydra_C"/>
</dbReference>
<accession>A0ABS9ZYX0</accession>
<evidence type="ECO:0000313" key="3">
    <source>
        <dbReference type="EMBL" id="MCJ0743498.1"/>
    </source>
</evidence>
<evidence type="ECO:0000256" key="2">
    <source>
        <dbReference type="RuleBase" id="RU003707"/>
    </source>
</evidence>
<proteinExistence type="inferred from homology"/>
<dbReference type="InterPro" id="IPR018376">
    <property type="entry name" value="Enoyl-CoA_hyd/isom_CS"/>
</dbReference>
<dbReference type="CDD" id="cd06558">
    <property type="entry name" value="crotonase-like"/>
    <property type="match status" value="1"/>
</dbReference>
<dbReference type="RefSeq" id="WP_243362696.1">
    <property type="nucleotide sequence ID" value="NZ_JALGBH010000002.1"/>
</dbReference>
<protein>
    <submittedName>
        <fullName evidence="3">Enoyl-CoA hydratase/isomerase family protein</fullName>
    </submittedName>
</protein>
<dbReference type="PANTHER" id="PTHR42964">
    <property type="entry name" value="ENOYL-COA HYDRATASE"/>
    <property type="match status" value="1"/>
</dbReference>
<sequence length="259" mass="28668">MPESLVLYHVEERICEITLNRIDKKNALNPELVNLLKKAIQQANDDKGVKVIVLKANGDCFSAGADLAYLQQLQQNTYEENLADSENLKALFTAINYSGKTVIAQVEGHAIAGGCGLATVCDFVFAVPEAKFGYTEVKLGFVPAIVACFLMQKTSLTIAKKLLLTGELFSAEEALQYNLITYVTKSEEINQIVRNFALDLCNNSSANSLQKTKMLINEIAYNNLNANLDYAVKLNAEVRQSNDFNKGISAFLNKQKIEW</sequence>
<dbReference type="SUPFAM" id="SSF52096">
    <property type="entry name" value="ClpP/crotonase"/>
    <property type="match status" value="1"/>
</dbReference>
<keyword evidence="4" id="KW-1185">Reference proteome</keyword>
<dbReference type="Gene3D" id="3.90.226.10">
    <property type="entry name" value="2-enoyl-CoA Hydratase, Chain A, domain 1"/>
    <property type="match status" value="1"/>
</dbReference>